<name>A0A7W5BBH3_9BURK</name>
<comment type="caution">
    <text evidence="4">The sequence shown here is derived from an EMBL/GenBank/DDBJ whole genome shotgun (WGS) entry which is preliminary data.</text>
</comment>
<dbReference type="InterPro" id="IPR008207">
    <property type="entry name" value="Sig_transdc_His_kin_Hpt_dom"/>
</dbReference>
<dbReference type="Pfam" id="PF01627">
    <property type="entry name" value="Hpt"/>
    <property type="match status" value="1"/>
</dbReference>
<dbReference type="SUPFAM" id="SSF47226">
    <property type="entry name" value="Histidine-containing phosphotransfer domain, HPT domain"/>
    <property type="match status" value="1"/>
</dbReference>
<dbReference type="Proteomes" id="UP000541535">
    <property type="component" value="Unassembled WGS sequence"/>
</dbReference>
<dbReference type="InterPro" id="IPR036641">
    <property type="entry name" value="HPT_dom_sf"/>
</dbReference>
<feature type="modified residue" description="Phosphohistidine" evidence="2">
    <location>
        <position position="56"/>
    </location>
</feature>
<dbReference type="Gene3D" id="1.20.120.160">
    <property type="entry name" value="HPT domain"/>
    <property type="match status" value="1"/>
</dbReference>
<dbReference type="GO" id="GO:0000160">
    <property type="term" value="P:phosphorelay signal transduction system"/>
    <property type="evidence" value="ECO:0007669"/>
    <property type="project" value="UniProtKB-KW"/>
</dbReference>
<dbReference type="EMBL" id="JACHXD010000008">
    <property type="protein sequence ID" value="MBB3120058.1"/>
    <property type="molecule type" value="Genomic_DNA"/>
</dbReference>
<dbReference type="GO" id="GO:0004672">
    <property type="term" value="F:protein kinase activity"/>
    <property type="evidence" value="ECO:0007669"/>
    <property type="project" value="UniProtKB-ARBA"/>
</dbReference>
<dbReference type="AlphaFoldDB" id="A0A7W5BBH3"/>
<accession>A0A7W5BBH3</accession>
<dbReference type="PROSITE" id="PS50894">
    <property type="entry name" value="HPT"/>
    <property type="match status" value="1"/>
</dbReference>
<keyword evidence="1" id="KW-0902">Two-component regulatory system</keyword>
<feature type="domain" description="HPt" evidence="3">
    <location>
        <begin position="9"/>
        <end position="118"/>
    </location>
</feature>
<dbReference type="RefSeq" id="WP_183441845.1">
    <property type="nucleotide sequence ID" value="NZ_JACHXD010000008.1"/>
</dbReference>
<evidence type="ECO:0000313" key="4">
    <source>
        <dbReference type="EMBL" id="MBB3120058.1"/>
    </source>
</evidence>
<evidence type="ECO:0000256" key="2">
    <source>
        <dbReference type="PROSITE-ProRule" id="PRU00110"/>
    </source>
</evidence>
<proteinExistence type="predicted"/>
<evidence type="ECO:0000313" key="5">
    <source>
        <dbReference type="Proteomes" id="UP000541535"/>
    </source>
</evidence>
<evidence type="ECO:0000256" key="1">
    <source>
        <dbReference type="ARBA" id="ARBA00023012"/>
    </source>
</evidence>
<organism evidence="4 5">
    <name type="scientific">Pseudoduganella violacea</name>
    <dbReference type="NCBI Taxonomy" id="1715466"/>
    <lineage>
        <taxon>Bacteria</taxon>
        <taxon>Pseudomonadati</taxon>
        <taxon>Pseudomonadota</taxon>
        <taxon>Betaproteobacteria</taxon>
        <taxon>Burkholderiales</taxon>
        <taxon>Oxalobacteraceae</taxon>
        <taxon>Telluria group</taxon>
        <taxon>Pseudoduganella</taxon>
    </lineage>
</organism>
<reference evidence="4 5" key="1">
    <citation type="submission" date="2020-08" db="EMBL/GenBank/DDBJ databases">
        <title>Genomic Encyclopedia of Type Strains, Phase III (KMG-III): the genomes of soil and plant-associated and newly described type strains.</title>
        <authorList>
            <person name="Whitman W."/>
        </authorList>
    </citation>
    <scope>NUCLEOTIDE SEQUENCE [LARGE SCALE GENOMIC DNA]</scope>
    <source>
        <strain evidence="4 5">CECT 8897</strain>
    </source>
</reference>
<keyword evidence="2" id="KW-0597">Phosphoprotein</keyword>
<gene>
    <name evidence="4" type="ORF">FHS03_003117</name>
</gene>
<evidence type="ECO:0000259" key="3">
    <source>
        <dbReference type="PROSITE" id="PS50894"/>
    </source>
</evidence>
<sequence>MATPVDPAYHARLAALNEKFAASVPQRMAAIAQALAQCRERGATPEHLRQLHESLHAVAGSAGSFGFKVLGEQARRLEQQLRGLLAGEGDWPLTAAEIDTLLTWAAQEPSAQHYPPQA</sequence>
<protein>
    <submittedName>
        <fullName evidence="4">HPt (Histidine-containing phosphotransfer) domain-containing protein</fullName>
    </submittedName>
</protein>
<keyword evidence="5" id="KW-1185">Reference proteome</keyword>